<keyword evidence="10" id="KW-0732">Signal</keyword>
<evidence type="ECO:0000256" key="3">
    <source>
        <dbReference type="ARBA" id="ARBA00022679"/>
    </source>
</evidence>
<feature type="compositionally biased region" description="Basic and acidic residues" evidence="9">
    <location>
        <begin position="126"/>
        <end position="145"/>
    </location>
</feature>
<keyword evidence="3" id="KW-0808">Transferase</keyword>
<keyword evidence="4" id="KW-0479">Metal-binding</keyword>
<dbReference type="SMART" id="SM00184">
    <property type="entry name" value="RING"/>
    <property type="match status" value="1"/>
</dbReference>
<dbReference type="RefSeq" id="XP_031399676.1">
    <property type="nucleotide sequence ID" value="XM_031543816.1"/>
</dbReference>
<keyword evidence="7" id="KW-0862">Zinc</keyword>
<reference evidence="13" key="2">
    <citation type="submission" date="2025-08" db="UniProtKB">
        <authorList>
            <consortium name="RefSeq"/>
        </authorList>
    </citation>
    <scope>IDENTIFICATION</scope>
    <source>
        <tissue evidence="13">Leaf</tissue>
    </source>
</reference>
<name>A0A6P8E2H2_PUNGR</name>
<organism evidence="12 13">
    <name type="scientific">Punica granatum</name>
    <name type="common">Pomegranate</name>
    <dbReference type="NCBI Taxonomy" id="22663"/>
    <lineage>
        <taxon>Eukaryota</taxon>
        <taxon>Viridiplantae</taxon>
        <taxon>Streptophyta</taxon>
        <taxon>Embryophyta</taxon>
        <taxon>Tracheophyta</taxon>
        <taxon>Spermatophyta</taxon>
        <taxon>Magnoliopsida</taxon>
        <taxon>eudicotyledons</taxon>
        <taxon>Gunneridae</taxon>
        <taxon>Pentapetalae</taxon>
        <taxon>rosids</taxon>
        <taxon>malvids</taxon>
        <taxon>Myrtales</taxon>
        <taxon>Lythraceae</taxon>
        <taxon>Punica</taxon>
    </lineage>
</organism>
<feature type="domain" description="RING-type" evidence="11">
    <location>
        <begin position="278"/>
        <end position="319"/>
    </location>
</feature>
<feature type="signal peptide" evidence="10">
    <location>
        <begin position="1"/>
        <end position="23"/>
    </location>
</feature>
<evidence type="ECO:0000259" key="11">
    <source>
        <dbReference type="PROSITE" id="PS50089"/>
    </source>
</evidence>
<dbReference type="Proteomes" id="UP000515151">
    <property type="component" value="Chromosome 6"/>
</dbReference>
<dbReference type="GeneID" id="116210027"/>
<evidence type="ECO:0000256" key="1">
    <source>
        <dbReference type="ARBA" id="ARBA00000900"/>
    </source>
</evidence>
<dbReference type="EC" id="2.3.2.27" evidence="2"/>
<accession>A0A6P8E2H2</accession>
<dbReference type="InterPro" id="IPR013083">
    <property type="entry name" value="Znf_RING/FYVE/PHD"/>
</dbReference>
<evidence type="ECO:0000256" key="7">
    <source>
        <dbReference type="ARBA" id="ARBA00022833"/>
    </source>
</evidence>
<evidence type="ECO:0000256" key="8">
    <source>
        <dbReference type="PROSITE-ProRule" id="PRU00175"/>
    </source>
</evidence>
<dbReference type="OrthoDB" id="8062037at2759"/>
<proteinExistence type="predicted"/>
<evidence type="ECO:0000313" key="12">
    <source>
        <dbReference type="Proteomes" id="UP000515151"/>
    </source>
</evidence>
<dbReference type="PANTHER" id="PTHR22937:SF122">
    <property type="entry name" value="RING-TYPE E3 UBIQUITIN TRANSFERASE"/>
    <property type="match status" value="1"/>
</dbReference>
<comment type="catalytic activity">
    <reaction evidence="1">
        <text>S-ubiquitinyl-[E2 ubiquitin-conjugating enzyme]-L-cysteine + [acceptor protein]-L-lysine = [E2 ubiquitin-conjugating enzyme]-L-cysteine + N(6)-ubiquitinyl-[acceptor protein]-L-lysine.</text>
        <dbReference type="EC" id="2.3.2.27"/>
    </reaction>
</comment>
<dbReference type="Pfam" id="PF13639">
    <property type="entry name" value="zf-RING_2"/>
    <property type="match status" value="1"/>
</dbReference>
<dbReference type="AlphaFoldDB" id="A0A6P8E2H2"/>
<dbReference type="GO" id="GO:0061630">
    <property type="term" value="F:ubiquitin protein ligase activity"/>
    <property type="evidence" value="ECO:0007669"/>
    <property type="project" value="UniProtKB-EC"/>
</dbReference>
<feature type="region of interest" description="Disordered" evidence="9">
    <location>
        <begin position="62"/>
        <end position="88"/>
    </location>
</feature>
<protein>
    <recommendedName>
        <fullName evidence="2">RING-type E3 ubiquitin transferase</fullName>
        <ecNumber evidence="2">2.3.2.27</ecNumber>
    </recommendedName>
</protein>
<keyword evidence="5 8" id="KW-0863">Zinc-finger</keyword>
<evidence type="ECO:0000256" key="2">
    <source>
        <dbReference type="ARBA" id="ARBA00012483"/>
    </source>
</evidence>
<dbReference type="GO" id="GO:0008270">
    <property type="term" value="F:zinc ion binding"/>
    <property type="evidence" value="ECO:0007669"/>
    <property type="project" value="UniProtKB-KW"/>
</dbReference>
<evidence type="ECO:0000256" key="4">
    <source>
        <dbReference type="ARBA" id="ARBA00022723"/>
    </source>
</evidence>
<dbReference type="PROSITE" id="PS50089">
    <property type="entry name" value="ZF_RING_2"/>
    <property type="match status" value="1"/>
</dbReference>
<sequence>MMYSLACDYIFLLLSMTLYKCPSDHIFHIYLPVCFSKSSASMDSSRSGRKLIPEYRDPLIQSPSRTASVKNKSCTNGNTASDAAARSNSRTNKKLNSILVAAKGLGCATSISPVKEAITVRSVGLEAKRRQSEKAKRDGRFDQKTRGRSRRRTQGEAEASPAVVQVCCGPGILFSPDATCVDCVHSRRRSAAVTTRQREEVVFHFSPVFEEIQDDQFRDWRHDIEGMSYEELLNLSNKIGYESTGLKKDEMFRCLTKAKSRMDETLPLLLHAGGEWECSICQDGLESSNEVGRLDCGHSYHIHCLKQWLRHKNACPICKDAAILRN</sequence>
<dbReference type="SUPFAM" id="SSF57850">
    <property type="entry name" value="RING/U-box"/>
    <property type="match status" value="1"/>
</dbReference>
<dbReference type="Gene3D" id="3.30.40.10">
    <property type="entry name" value="Zinc/RING finger domain, C3HC4 (zinc finger)"/>
    <property type="match status" value="1"/>
</dbReference>
<dbReference type="PANTHER" id="PTHR22937">
    <property type="entry name" value="E3 UBIQUITIN-PROTEIN LIGASE RNF165"/>
    <property type="match status" value="1"/>
</dbReference>
<feature type="chain" id="PRO_5027566219" description="RING-type E3 ubiquitin transferase" evidence="10">
    <location>
        <begin position="24"/>
        <end position="326"/>
    </location>
</feature>
<feature type="region of interest" description="Disordered" evidence="9">
    <location>
        <begin position="125"/>
        <end position="157"/>
    </location>
</feature>
<dbReference type="InterPro" id="IPR045191">
    <property type="entry name" value="MBR1/2-like"/>
</dbReference>
<evidence type="ECO:0000256" key="10">
    <source>
        <dbReference type="SAM" id="SignalP"/>
    </source>
</evidence>
<keyword evidence="12" id="KW-1185">Reference proteome</keyword>
<evidence type="ECO:0000313" key="13">
    <source>
        <dbReference type="RefSeq" id="XP_031399676.1"/>
    </source>
</evidence>
<evidence type="ECO:0000256" key="6">
    <source>
        <dbReference type="ARBA" id="ARBA00022786"/>
    </source>
</evidence>
<keyword evidence="6" id="KW-0833">Ubl conjugation pathway</keyword>
<dbReference type="InterPro" id="IPR001841">
    <property type="entry name" value="Znf_RING"/>
</dbReference>
<reference evidence="12" key="1">
    <citation type="journal article" date="2020" name="Plant Biotechnol. J.">
        <title>The pomegranate (Punica granatum L.) draft genome dissects genetic divergence between soft- and hard-seeded cultivars.</title>
        <authorList>
            <person name="Luo X."/>
            <person name="Li H."/>
            <person name="Wu Z."/>
            <person name="Yao W."/>
            <person name="Zhao P."/>
            <person name="Cao D."/>
            <person name="Yu H."/>
            <person name="Li K."/>
            <person name="Poudel K."/>
            <person name="Zhao D."/>
            <person name="Zhang F."/>
            <person name="Xia X."/>
            <person name="Chen L."/>
            <person name="Wang Q."/>
            <person name="Jing D."/>
            <person name="Cao S."/>
        </authorList>
    </citation>
    <scope>NUCLEOTIDE SEQUENCE [LARGE SCALE GENOMIC DNA]</scope>
    <source>
        <strain evidence="12">cv. Tunisia</strain>
    </source>
</reference>
<gene>
    <name evidence="13" type="primary">LOC116210027</name>
</gene>
<evidence type="ECO:0000256" key="9">
    <source>
        <dbReference type="SAM" id="MobiDB-lite"/>
    </source>
</evidence>
<evidence type="ECO:0000256" key="5">
    <source>
        <dbReference type="ARBA" id="ARBA00022771"/>
    </source>
</evidence>